<dbReference type="InterPro" id="IPR016489">
    <property type="entry name" value="BAPKO_0422-like"/>
</dbReference>
<gene>
    <name evidence="1" type="ORF">DB313_02950</name>
</gene>
<reference evidence="1 2" key="1">
    <citation type="journal article" date="2018" name="Infect. Genet. Evol.">
        <title>Genome-wide analysis of Borrelia turcica and 'Candidatus Borrelia tachyglossi' shows relapsing fever-like genomes with unique genomic links to Lyme disease Borrelia.</title>
        <authorList>
            <person name="Gofton A.W."/>
            <person name="Margos G."/>
            <person name="Fingerle V."/>
            <person name="Hepner S."/>
            <person name="Loh S.M."/>
            <person name="Ryan U."/>
            <person name="Irwin P."/>
            <person name="Oskam C.L."/>
        </authorList>
    </citation>
    <scope>NUCLEOTIDE SEQUENCE [LARGE SCALE GENOMIC DNA]</scope>
    <source>
        <strain evidence="1 2">IST7</strain>
    </source>
</reference>
<name>A0A386PL80_9SPIR</name>
<evidence type="ECO:0008006" key="3">
    <source>
        <dbReference type="Google" id="ProtNLM"/>
    </source>
</evidence>
<proteinExistence type="predicted"/>
<dbReference type="AlphaFoldDB" id="A0A386PL80"/>
<dbReference type="KEGG" id="btur:DB313_02950"/>
<dbReference type="Pfam" id="PF13161">
    <property type="entry name" value="DUF3996"/>
    <property type="match status" value="1"/>
</dbReference>
<evidence type="ECO:0000313" key="2">
    <source>
        <dbReference type="Proteomes" id="UP000275571"/>
    </source>
</evidence>
<dbReference type="OrthoDB" id="352770at2"/>
<organism evidence="1 2">
    <name type="scientific">Borrelia turcica IST7</name>
    <dbReference type="NCBI Taxonomy" id="1104446"/>
    <lineage>
        <taxon>Bacteria</taxon>
        <taxon>Pseudomonadati</taxon>
        <taxon>Spirochaetota</taxon>
        <taxon>Spirochaetia</taxon>
        <taxon>Spirochaetales</taxon>
        <taxon>Borreliaceae</taxon>
        <taxon>Borrelia</taxon>
    </lineage>
</organism>
<keyword evidence="2" id="KW-1185">Reference proteome</keyword>
<accession>A0A386PL80</accession>
<dbReference type="EMBL" id="CP028884">
    <property type="protein sequence ID" value="AYE36424.1"/>
    <property type="molecule type" value="Genomic_DNA"/>
</dbReference>
<protein>
    <recommendedName>
        <fullName evidence="3">DUF3996 domain-containing protein</fullName>
    </recommendedName>
</protein>
<dbReference type="RefSeq" id="WP_120104346.1">
    <property type="nucleotide sequence ID" value="NZ_CP028884.1"/>
</dbReference>
<dbReference type="Proteomes" id="UP000275571">
    <property type="component" value="Chromosome"/>
</dbReference>
<evidence type="ECO:0000313" key="1">
    <source>
        <dbReference type="EMBL" id="AYE36424.1"/>
    </source>
</evidence>
<sequence length="192" mass="22218">MLNKKLLFILFFLEVLVYYEHIFSKEILENNSTKTTIEAPFSLNSREKFGFGFFFPFPTGIEFSVKTFDIGIGIIHTSITNLFSKEFMFYTHAHYIFSDLHIVNTFFFFMGVGLFLEIGKITEIYEQRSYSGISYKIGLSIPFGLKYKILSDNFEINIKTAPSLFIGQTPNKQFIFPIRGDLSVGIKGWIKN</sequence>